<dbReference type="EMBL" id="AP019377">
    <property type="protein sequence ID" value="BBH94818.1"/>
    <property type="molecule type" value="Genomic_DNA"/>
</dbReference>
<sequence length="62" mass="6469">MQCKGARLERITLICIAPDGEKAIGAETCDLSLELGGSVGAEPLRANSSPKKAAAHKHGQRL</sequence>
<evidence type="ECO:0000313" key="2">
    <source>
        <dbReference type="EMBL" id="BBH94818.1"/>
    </source>
</evidence>
<dbReference type="AlphaFoldDB" id="A0A455T4E1"/>
<reference evidence="2" key="1">
    <citation type="submission" date="2018-12" db="EMBL/GenBank/DDBJ databases">
        <title>Novel natural products biosynthetic potential of the class Ktedonobacteria.</title>
        <authorList>
            <person name="Zheng Y."/>
            <person name="Saitou A."/>
            <person name="Wang C.M."/>
            <person name="Toyoda A."/>
            <person name="Minakuchi Y."/>
            <person name="Sekiguchi Y."/>
            <person name="Ueda K."/>
            <person name="Takano H."/>
            <person name="Sakai Y."/>
            <person name="Yokota A."/>
            <person name="Yabe S."/>
        </authorList>
    </citation>
    <scope>NUCLEOTIDE SEQUENCE</scope>
    <source>
        <strain evidence="2">A3-2</strain>
    </source>
</reference>
<evidence type="ECO:0000256" key="1">
    <source>
        <dbReference type="SAM" id="MobiDB-lite"/>
    </source>
</evidence>
<feature type="compositionally biased region" description="Basic residues" evidence="1">
    <location>
        <begin position="53"/>
        <end position="62"/>
    </location>
</feature>
<accession>A0A455T4E1</accession>
<organism evidence="2">
    <name type="scientific">Thermogemmatispora argillosa</name>
    <dbReference type="NCBI Taxonomy" id="2045280"/>
    <lineage>
        <taxon>Bacteria</taxon>
        <taxon>Bacillati</taxon>
        <taxon>Chloroflexota</taxon>
        <taxon>Ktedonobacteria</taxon>
        <taxon>Thermogemmatisporales</taxon>
        <taxon>Thermogemmatisporaceae</taxon>
        <taxon>Thermogemmatispora</taxon>
    </lineage>
</organism>
<gene>
    <name evidence="2" type="ORF">KTA_30170</name>
</gene>
<name>A0A455T4E1_9CHLR</name>
<feature type="region of interest" description="Disordered" evidence="1">
    <location>
        <begin position="40"/>
        <end position="62"/>
    </location>
</feature>
<protein>
    <submittedName>
        <fullName evidence="2">Uncharacterized protein</fullName>
    </submittedName>
</protein>
<proteinExistence type="predicted"/>